<dbReference type="Pfam" id="PF09835">
    <property type="entry name" value="DUF2062"/>
    <property type="match status" value="1"/>
</dbReference>
<dbReference type="PANTHER" id="PTHR35102">
    <property type="entry name" value="E3 UBIQUITIN-PROTEIN LIGASE"/>
    <property type="match status" value="1"/>
</dbReference>
<sequence>MMPQNWWSFFRKRVVLIWEVKVARPVRQQLQEGIPVSRVSRALSLGIIAAAWPQIATNVFMAWLLAKLFRCSSIVAGGISFVASPLQYLLMIPFLRLGETLLGLPHFETSVPEIVKIVFTDPIGSFEVLGWPLVHAILGWICGSLLVYFPLFWSVRRSVSKLAQALQNQTVQVGEE</sequence>
<dbReference type="AlphaFoldDB" id="A0A1T4W5J1"/>
<reference evidence="3 4" key="1">
    <citation type="submission" date="2017-02" db="EMBL/GenBank/DDBJ databases">
        <authorList>
            <person name="Peterson S.W."/>
        </authorList>
    </citation>
    <scope>NUCLEOTIDE SEQUENCE [LARGE SCALE GENOMIC DNA]</scope>
    <source>
        <strain evidence="3 4">DSM 18034</strain>
    </source>
</reference>
<gene>
    <name evidence="3" type="ORF">SAMN02745702_01587</name>
</gene>
<protein>
    <submittedName>
        <fullName evidence="3">Uncharacterized conserved protein, DUF2062 family</fullName>
    </submittedName>
</protein>
<proteinExistence type="predicted"/>
<feature type="domain" description="DUF2062" evidence="2">
    <location>
        <begin position="37"/>
        <end position="161"/>
    </location>
</feature>
<dbReference type="PANTHER" id="PTHR35102:SF1">
    <property type="entry name" value="E3 UBIQUITIN-PROTEIN LIGASE"/>
    <property type="match status" value="1"/>
</dbReference>
<keyword evidence="4" id="KW-1185">Reference proteome</keyword>
<evidence type="ECO:0000313" key="3">
    <source>
        <dbReference type="EMBL" id="SKA71971.1"/>
    </source>
</evidence>
<organism evidence="3 4">
    <name type="scientific">Desulfobaculum bizertense DSM 18034</name>
    <dbReference type="NCBI Taxonomy" id="1121442"/>
    <lineage>
        <taxon>Bacteria</taxon>
        <taxon>Pseudomonadati</taxon>
        <taxon>Thermodesulfobacteriota</taxon>
        <taxon>Desulfovibrionia</taxon>
        <taxon>Desulfovibrionales</taxon>
        <taxon>Desulfovibrionaceae</taxon>
        <taxon>Desulfobaculum</taxon>
    </lineage>
</organism>
<dbReference type="STRING" id="1121442.SAMN02745702_01587"/>
<dbReference type="EMBL" id="FUYA01000004">
    <property type="protein sequence ID" value="SKA71971.1"/>
    <property type="molecule type" value="Genomic_DNA"/>
</dbReference>
<keyword evidence="1" id="KW-0472">Membrane</keyword>
<feature type="transmembrane region" description="Helical" evidence="1">
    <location>
        <begin position="42"/>
        <end position="66"/>
    </location>
</feature>
<dbReference type="RefSeq" id="WP_078684860.1">
    <property type="nucleotide sequence ID" value="NZ_FUYA01000004.1"/>
</dbReference>
<keyword evidence="1" id="KW-1133">Transmembrane helix</keyword>
<dbReference type="InterPro" id="IPR018639">
    <property type="entry name" value="DUF2062"/>
</dbReference>
<evidence type="ECO:0000259" key="2">
    <source>
        <dbReference type="Pfam" id="PF09835"/>
    </source>
</evidence>
<feature type="transmembrane region" description="Helical" evidence="1">
    <location>
        <begin position="133"/>
        <end position="153"/>
    </location>
</feature>
<feature type="transmembrane region" description="Helical" evidence="1">
    <location>
        <begin position="73"/>
        <end position="95"/>
    </location>
</feature>
<keyword evidence="1" id="KW-0812">Transmembrane</keyword>
<accession>A0A1T4W5J1</accession>
<evidence type="ECO:0000313" key="4">
    <source>
        <dbReference type="Proteomes" id="UP000189733"/>
    </source>
</evidence>
<name>A0A1T4W5J1_9BACT</name>
<evidence type="ECO:0000256" key="1">
    <source>
        <dbReference type="SAM" id="Phobius"/>
    </source>
</evidence>
<dbReference type="Proteomes" id="UP000189733">
    <property type="component" value="Unassembled WGS sequence"/>
</dbReference>